<evidence type="ECO:0000256" key="11">
    <source>
        <dbReference type="ARBA" id="ARBA00022989"/>
    </source>
</evidence>
<evidence type="ECO:0000256" key="14">
    <source>
        <dbReference type="PROSITE-ProRule" id="PRU10141"/>
    </source>
</evidence>
<dbReference type="InterPro" id="IPR014756">
    <property type="entry name" value="Ig_E-set"/>
</dbReference>
<accession>A0A813XX51</accession>
<dbReference type="InterPro" id="IPR050122">
    <property type="entry name" value="RTK"/>
</dbReference>
<dbReference type="SUPFAM" id="SSF81296">
    <property type="entry name" value="E set domains"/>
    <property type="match status" value="1"/>
</dbReference>
<evidence type="ECO:0000256" key="6">
    <source>
        <dbReference type="ARBA" id="ARBA00022737"/>
    </source>
</evidence>
<comment type="catalytic activity">
    <reaction evidence="13">
        <text>L-tyrosyl-[protein] + ATP = O-phospho-L-tyrosyl-[protein] + ADP + H(+)</text>
        <dbReference type="Rhea" id="RHEA:10596"/>
        <dbReference type="Rhea" id="RHEA-COMP:10136"/>
        <dbReference type="Rhea" id="RHEA-COMP:20101"/>
        <dbReference type="ChEBI" id="CHEBI:15378"/>
        <dbReference type="ChEBI" id="CHEBI:30616"/>
        <dbReference type="ChEBI" id="CHEBI:46858"/>
        <dbReference type="ChEBI" id="CHEBI:61978"/>
        <dbReference type="ChEBI" id="CHEBI:456216"/>
        <dbReference type="EC" id="2.7.10.1"/>
    </reaction>
</comment>
<evidence type="ECO:0000256" key="9">
    <source>
        <dbReference type="ARBA" id="ARBA00022840"/>
    </source>
</evidence>
<dbReference type="InterPro" id="IPR011009">
    <property type="entry name" value="Kinase-like_dom_sf"/>
</dbReference>
<dbReference type="InterPro" id="IPR015943">
    <property type="entry name" value="WD40/YVTN_repeat-like_dom_sf"/>
</dbReference>
<name>A0A813XX51_9BILA</name>
<feature type="transmembrane region" description="Helical" evidence="15">
    <location>
        <begin position="880"/>
        <end position="904"/>
    </location>
</feature>
<evidence type="ECO:0000256" key="8">
    <source>
        <dbReference type="ARBA" id="ARBA00022777"/>
    </source>
</evidence>
<evidence type="ECO:0000256" key="7">
    <source>
        <dbReference type="ARBA" id="ARBA00022741"/>
    </source>
</evidence>
<dbReference type="InterPro" id="IPR001245">
    <property type="entry name" value="Ser-Thr/Tyr_kinase_cat_dom"/>
</dbReference>
<proteinExistence type="predicted"/>
<dbReference type="SMART" id="SM00219">
    <property type="entry name" value="TyrKc"/>
    <property type="match status" value="1"/>
</dbReference>
<keyword evidence="11 15" id="KW-1133">Transmembrane helix</keyword>
<dbReference type="GO" id="GO:0005886">
    <property type="term" value="C:plasma membrane"/>
    <property type="evidence" value="ECO:0007669"/>
    <property type="project" value="TreeGrafter"/>
</dbReference>
<dbReference type="EMBL" id="CAJNOE010000081">
    <property type="protein sequence ID" value="CAF0877692.1"/>
    <property type="molecule type" value="Genomic_DNA"/>
</dbReference>
<dbReference type="PANTHER" id="PTHR24416">
    <property type="entry name" value="TYROSINE-PROTEIN KINASE RECEPTOR"/>
    <property type="match status" value="1"/>
</dbReference>
<dbReference type="SUPFAM" id="SSF56112">
    <property type="entry name" value="Protein kinase-like (PK-like)"/>
    <property type="match status" value="1"/>
</dbReference>
<dbReference type="SMART" id="SM00429">
    <property type="entry name" value="IPT"/>
    <property type="match status" value="1"/>
</dbReference>
<protein>
    <recommendedName>
        <fullName evidence="16">Protein kinase domain-containing protein</fullName>
    </recommendedName>
</protein>
<feature type="domain" description="Protein kinase" evidence="16">
    <location>
        <begin position="943"/>
        <end position="1219"/>
    </location>
</feature>
<keyword evidence="3" id="KW-0808">Transferase</keyword>
<evidence type="ECO:0000256" key="5">
    <source>
        <dbReference type="ARBA" id="ARBA00022729"/>
    </source>
</evidence>
<evidence type="ECO:0000256" key="12">
    <source>
        <dbReference type="ARBA" id="ARBA00023137"/>
    </source>
</evidence>
<sequence>MYKEIILILILKITIINCYAFQSSIDNLLYIKNTSTLFAISSSHLYQLHWSTTNQTLLLLHRRVQLHSTIDNTEYGVSVFVYDQVKQLLIICARSIIGRCILYDANDISRTYLLESSIETNYLGCLSGCYTFMSSNIIRSALNGNRLEHNGNIINSKIELRTDLLNYNIKYELESSDNTLITSLTFLPERLINKYNYEYIYGFDYQQYTYYILKSSRIARLCQSSIAMRVTYDEIPLLNCNNDKNSSIITGAYYSLDKMNHLYILFDNIVCIYTMNEILRAFKESKAQCQSGNGYRLSHIVDSVDLRPTCEKTLDQNLTEINECTWQAYRTNTYMDGIIGAIGEKIYETMTKNVKIRFIFAQDDIVILSTNERRILKFIRSNQTTLYLLHEAIYQSEPFNSQYVIDYEHESLIFAVASELHRYAYNSCSIYDTCRSCIGSRRYDSKSCIWFDGKCSLTSNPLILNRGCPPSIDQVKPTNISVNTERISLKITGIFENVQAQLAKVTIKYPLSNQNESVCTIKTIKNDSLICDLIVPKQSSQGMVSIYVKSEHSLAIGDTDISGTVELTEKLNIYIPKPVLVPNFGPAAGGTKIRIQNLAFDNSLDLFSIMKIFLGRKQCHITEITTDAIECINEACTNNLEKLELHIQVHDYVWQLQKTYFHCRSDPMVFDWSPKKSILSGGIKLTITGEYLDVVQIPMMKFVYNLSDFEFISLCESISNSQMICLSPTIDKNLGLSPPIDLDVTFYMDNIKIIPDNNVLTIVNDPIYYPFENYIQEINSTHIIKFQGSNLAATHSMDLINIRIDNINNACIPFNFTNTYLMCRLSKLALKNIQDSEANIDIQIGTNLTFLIGKILFQNNTSSSTTLLIVPYLTRQIGSWTIIILTILTSITILTLLFLLVIFIRRRFFQSSEKYHKQNKPPQYYQDVWCELGKKWQINSKYLTVAEKIGQGCFGDVYRGELKQNDNKSIDVAIKVLRDQNVASMHEFLFEANRMKDFSHSNVLSLIGVVWDPIRKAMVLLPYMKNGDLRSYISNEKNRPTVRQLITWGIQVADGMEYLSSLKFIHRDLATRNCMLDENLICRISDFGLSRDIIDRDYYLVPRTTTKEKDGQAIQIPPRRLPIRWLSPESIESSKYTVQSDVWSYGILLWELLSRGKTPYPGIDNADIFTYIKNGYRLPQPTYCPPLLYKSAMLVCWNADSNQRPSFTQLAQDIRQILLQLEIEQQKQYIRPQQSSSADDDTIIVERYPGDRKIKRLSTTSMSSSGSIGGQYITTPHRQSENVQLLFDRGGDDEDAYAVQVNSSPDIFSTTRLLPKYTETSITEDV</sequence>
<keyword evidence="5" id="KW-0732">Signal</keyword>
<feature type="binding site" evidence="14">
    <location>
        <position position="975"/>
    </location>
    <ligand>
        <name>ATP</name>
        <dbReference type="ChEBI" id="CHEBI:30616"/>
    </ligand>
</feature>
<evidence type="ECO:0000259" key="16">
    <source>
        <dbReference type="PROSITE" id="PS50011"/>
    </source>
</evidence>
<dbReference type="EMBL" id="CAJOBB010000160">
    <property type="protein sequence ID" value="CAF3590530.1"/>
    <property type="molecule type" value="Genomic_DNA"/>
</dbReference>
<keyword evidence="7 14" id="KW-0547">Nucleotide-binding</keyword>
<keyword evidence="10" id="KW-0832">Ubl conjugation</keyword>
<evidence type="ECO:0000313" key="18">
    <source>
        <dbReference type="EMBL" id="CAF3590530.1"/>
    </source>
</evidence>
<keyword evidence="8" id="KW-0418">Kinase</keyword>
<dbReference type="PROSITE" id="PS00107">
    <property type="entry name" value="PROTEIN_KINASE_ATP"/>
    <property type="match status" value="1"/>
</dbReference>
<dbReference type="Pfam" id="PF01403">
    <property type="entry name" value="Sema"/>
    <property type="match status" value="1"/>
</dbReference>
<evidence type="ECO:0000256" key="4">
    <source>
        <dbReference type="ARBA" id="ARBA00022692"/>
    </source>
</evidence>
<dbReference type="PROSITE" id="PS00109">
    <property type="entry name" value="PROTEIN_KINASE_TYR"/>
    <property type="match status" value="1"/>
</dbReference>
<organism evidence="17 19">
    <name type="scientific">Adineta steineri</name>
    <dbReference type="NCBI Taxonomy" id="433720"/>
    <lineage>
        <taxon>Eukaryota</taxon>
        <taxon>Metazoa</taxon>
        <taxon>Spiralia</taxon>
        <taxon>Gnathifera</taxon>
        <taxon>Rotifera</taxon>
        <taxon>Eurotatoria</taxon>
        <taxon>Bdelloidea</taxon>
        <taxon>Adinetida</taxon>
        <taxon>Adinetidae</taxon>
        <taxon>Adineta</taxon>
    </lineage>
</organism>
<dbReference type="PRINTS" id="PR00109">
    <property type="entry name" value="TYRKINASE"/>
</dbReference>
<dbReference type="InterPro" id="IPR001627">
    <property type="entry name" value="Semap_dom"/>
</dbReference>
<evidence type="ECO:0000256" key="13">
    <source>
        <dbReference type="ARBA" id="ARBA00051243"/>
    </source>
</evidence>
<dbReference type="InterPro" id="IPR002909">
    <property type="entry name" value="IPT_dom"/>
</dbReference>
<keyword evidence="2" id="KW-0597">Phosphoprotein</keyword>
<dbReference type="CDD" id="cd00192">
    <property type="entry name" value="PTKc"/>
    <property type="match status" value="1"/>
</dbReference>
<dbReference type="SUPFAM" id="SSF101912">
    <property type="entry name" value="Sema domain"/>
    <property type="match status" value="1"/>
</dbReference>
<dbReference type="GO" id="GO:0007169">
    <property type="term" value="P:cell surface receptor protein tyrosine kinase signaling pathway"/>
    <property type="evidence" value="ECO:0007669"/>
    <property type="project" value="TreeGrafter"/>
</dbReference>
<keyword evidence="12" id="KW-0829">Tyrosine-protein kinase</keyword>
<dbReference type="GO" id="GO:0043235">
    <property type="term" value="C:receptor complex"/>
    <property type="evidence" value="ECO:0007669"/>
    <property type="project" value="TreeGrafter"/>
</dbReference>
<evidence type="ECO:0000313" key="19">
    <source>
        <dbReference type="Proteomes" id="UP000663860"/>
    </source>
</evidence>
<dbReference type="Gene3D" id="1.10.510.10">
    <property type="entry name" value="Transferase(Phosphotransferase) domain 1"/>
    <property type="match status" value="1"/>
</dbReference>
<dbReference type="Pfam" id="PF07714">
    <property type="entry name" value="PK_Tyr_Ser-Thr"/>
    <property type="match status" value="1"/>
</dbReference>
<dbReference type="GO" id="GO:0007399">
    <property type="term" value="P:nervous system development"/>
    <property type="evidence" value="ECO:0007669"/>
    <property type="project" value="TreeGrafter"/>
</dbReference>
<evidence type="ECO:0000256" key="1">
    <source>
        <dbReference type="ARBA" id="ARBA00004167"/>
    </source>
</evidence>
<keyword evidence="6" id="KW-0677">Repeat</keyword>
<keyword evidence="15" id="KW-0472">Membrane</keyword>
<reference evidence="17" key="1">
    <citation type="submission" date="2021-02" db="EMBL/GenBank/DDBJ databases">
        <authorList>
            <person name="Nowell W R."/>
        </authorList>
    </citation>
    <scope>NUCLEOTIDE SEQUENCE</scope>
</reference>
<dbReference type="PROSITE" id="PS50011">
    <property type="entry name" value="PROTEIN_KINASE_DOM"/>
    <property type="match status" value="1"/>
</dbReference>
<comment type="caution">
    <text evidence="17">The sequence shown here is derived from an EMBL/GenBank/DDBJ whole genome shotgun (WGS) entry which is preliminary data.</text>
</comment>
<dbReference type="FunFam" id="1.10.510.10:FF:000554">
    <property type="entry name" value="Predicted protein"/>
    <property type="match status" value="1"/>
</dbReference>
<keyword evidence="4 15" id="KW-0812">Transmembrane</keyword>
<dbReference type="GO" id="GO:0005524">
    <property type="term" value="F:ATP binding"/>
    <property type="evidence" value="ECO:0007669"/>
    <property type="project" value="UniProtKB-UniRule"/>
</dbReference>
<dbReference type="GO" id="GO:0016477">
    <property type="term" value="P:cell migration"/>
    <property type="evidence" value="ECO:0007669"/>
    <property type="project" value="TreeGrafter"/>
</dbReference>
<dbReference type="Gene3D" id="2.130.10.10">
    <property type="entry name" value="YVTN repeat-like/Quinoprotein amine dehydrogenase"/>
    <property type="match status" value="1"/>
</dbReference>
<evidence type="ECO:0000256" key="3">
    <source>
        <dbReference type="ARBA" id="ARBA00022679"/>
    </source>
</evidence>
<dbReference type="InterPro" id="IPR020635">
    <property type="entry name" value="Tyr_kinase_cat_dom"/>
</dbReference>
<dbReference type="InterPro" id="IPR017441">
    <property type="entry name" value="Protein_kinase_ATP_BS"/>
</dbReference>
<evidence type="ECO:0000313" key="17">
    <source>
        <dbReference type="EMBL" id="CAF0877692.1"/>
    </source>
</evidence>
<evidence type="ECO:0000256" key="15">
    <source>
        <dbReference type="SAM" id="Phobius"/>
    </source>
</evidence>
<dbReference type="InterPro" id="IPR036352">
    <property type="entry name" value="Semap_dom_sf"/>
</dbReference>
<dbReference type="GO" id="GO:0004714">
    <property type="term" value="F:transmembrane receptor protein tyrosine kinase activity"/>
    <property type="evidence" value="ECO:0007669"/>
    <property type="project" value="UniProtKB-EC"/>
</dbReference>
<evidence type="ECO:0000256" key="10">
    <source>
        <dbReference type="ARBA" id="ARBA00022843"/>
    </source>
</evidence>
<comment type="subcellular location">
    <subcellularLocation>
        <location evidence="1">Membrane</location>
        <topology evidence="1">Single-pass membrane protein</topology>
    </subcellularLocation>
</comment>
<gene>
    <name evidence="17" type="ORF">IZO911_LOCUS11012</name>
    <name evidence="18" type="ORF">KXQ929_LOCUS4598</name>
</gene>
<dbReference type="Proteomes" id="UP000663860">
    <property type="component" value="Unassembled WGS sequence"/>
</dbReference>
<dbReference type="Proteomes" id="UP000663868">
    <property type="component" value="Unassembled WGS sequence"/>
</dbReference>
<evidence type="ECO:0000256" key="2">
    <source>
        <dbReference type="ARBA" id="ARBA00022553"/>
    </source>
</evidence>
<dbReference type="Gene3D" id="3.30.200.20">
    <property type="entry name" value="Phosphorylase Kinase, domain 1"/>
    <property type="match status" value="1"/>
</dbReference>
<keyword evidence="9 14" id="KW-0067">ATP-binding</keyword>
<dbReference type="PANTHER" id="PTHR24416:SF564">
    <property type="entry name" value="MACROPHAGE-STIMULATING PROTEIN RECEPTOR"/>
    <property type="match status" value="1"/>
</dbReference>
<dbReference type="InterPro" id="IPR000719">
    <property type="entry name" value="Prot_kinase_dom"/>
</dbReference>
<dbReference type="InterPro" id="IPR008266">
    <property type="entry name" value="Tyr_kinase_AS"/>
</dbReference>